<gene>
    <name evidence="2" type="primary">LAC1_0</name>
    <name evidence="2" type="ORF">g.4162</name>
</gene>
<keyword evidence="1" id="KW-0472">Membrane</keyword>
<keyword evidence="1" id="KW-1133">Transmembrane helix</keyword>
<accession>A0A1D1YLK9</accession>
<evidence type="ECO:0000313" key="2">
    <source>
        <dbReference type="EMBL" id="JAT55488.1"/>
    </source>
</evidence>
<reference evidence="2" key="1">
    <citation type="submission" date="2015-07" db="EMBL/GenBank/DDBJ databases">
        <title>Transcriptome Assembly of Anthurium amnicola.</title>
        <authorList>
            <person name="Suzuki J."/>
        </authorList>
    </citation>
    <scope>NUCLEOTIDE SEQUENCE</scope>
</reference>
<feature type="transmembrane region" description="Helical" evidence="1">
    <location>
        <begin position="160"/>
        <end position="181"/>
    </location>
</feature>
<feature type="transmembrane region" description="Helical" evidence="1">
    <location>
        <begin position="117"/>
        <end position="140"/>
    </location>
</feature>
<protein>
    <submittedName>
        <fullName evidence="2">Laccase-1</fullName>
    </submittedName>
</protein>
<keyword evidence="1" id="KW-0812">Transmembrane</keyword>
<dbReference type="AlphaFoldDB" id="A0A1D1YLK9"/>
<proteinExistence type="predicted"/>
<evidence type="ECO:0000256" key="1">
    <source>
        <dbReference type="SAM" id="Phobius"/>
    </source>
</evidence>
<organism evidence="2">
    <name type="scientific">Anthurium amnicola</name>
    <dbReference type="NCBI Taxonomy" id="1678845"/>
    <lineage>
        <taxon>Eukaryota</taxon>
        <taxon>Viridiplantae</taxon>
        <taxon>Streptophyta</taxon>
        <taxon>Embryophyta</taxon>
        <taxon>Tracheophyta</taxon>
        <taxon>Spermatophyta</taxon>
        <taxon>Magnoliopsida</taxon>
        <taxon>Liliopsida</taxon>
        <taxon>Araceae</taxon>
        <taxon>Pothoideae</taxon>
        <taxon>Potheae</taxon>
        <taxon>Anthurium</taxon>
    </lineage>
</organism>
<dbReference type="EMBL" id="GDJX01012448">
    <property type="protein sequence ID" value="JAT55488.1"/>
    <property type="molecule type" value="Transcribed_RNA"/>
</dbReference>
<sequence>MKAETIPSKPFLFSPLSYTTREQPLQVNLLPLFILLDGSTPRENSDNNLKCTHRERERKRMMVMVMMAMMSSVLDAKEVGAGAGGGEAIPVVEKLREALMSTLGGGLRGMPPRDPDWLVPLGFILVALFALACVMAYIIARWNSWKERPAGVPMFEHECLVASLAMVLLIVLSLASLYYYFCFRGGCYGAAFAKAGSAAAGRKAKMMMMMNR</sequence>
<name>A0A1D1YLK9_9ARAE</name>